<dbReference type="InterPro" id="IPR020904">
    <property type="entry name" value="Sc_DH/Rdtase_CS"/>
</dbReference>
<protein>
    <recommendedName>
        <fullName evidence="4">Ketoreductase domain-containing protein</fullName>
    </recommendedName>
</protein>
<keyword evidence="2" id="KW-0560">Oxidoreductase</keyword>
<dbReference type="AlphaFoldDB" id="A0AAW1PNJ0"/>
<comment type="similarity">
    <text evidence="1 3">Belongs to the short-chain dehydrogenases/reductases (SDR) family.</text>
</comment>
<name>A0AAW1PNJ0_9CHLO</name>
<dbReference type="Proteomes" id="UP001489004">
    <property type="component" value="Unassembled WGS sequence"/>
</dbReference>
<comment type="caution">
    <text evidence="5">The sequence shown here is derived from an EMBL/GenBank/DDBJ whole genome shotgun (WGS) entry which is preliminary data.</text>
</comment>
<evidence type="ECO:0000256" key="2">
    <source>
        <dbReference type="ARBA" id="ARBA00023002"/>
    </source>
</evidence>
<proteinExistence type="inferred from homology"/>
<dbReference type="InterPro" id="IPR002347">
    <property type="entry name" value="SDR_fam"/>
</dbReference>
<dbReference type="PANTHER" id="PTHR42901:SF1">
    <property type="entry name" value="ALCOHOL DEHYDROGENASE"/>
    <property type="match status" value="1"/>
</dbReference>
<dbReference type="PROSITE" id="PS00061">
    <property type="entry name" value="ADH_SHORT"/>
    <property type="match status" value="1"/>
</dbReference>
<dbReference type="InterPro" id="IPR057326">
    <property type="entry name" value="KR_dom"/>
</dbReference>
<sequence length="264" mass="28235">MSRFYAELSLRDQVALVTGASGGIGEAIAWRLAEAGCKLILVARRQEKLDALREDIQKTFSQVVVHTVALDVQDSSALDRLQAELPAELQAVDILVNNAGLALGTFPVQDNDLADVQTMISTNCAAVVHLTKLFSKGMIDRNRGHIVNLSSVAAHTHYGGGSIYCATKAFLDAFTTAARHDLVATDVRVTAISPGAVKTDFSNVRFKGDSQKADAVYQGMTPLLAADVADNVLYALTRPAHVQIAEIITYATAQSGAQNIARKQ</sequence>
<feature type="domain" description="Ketoreductase" evidence="4">
    <location>
        <begin position="13"/>
        <end position="200"/>
    </location>
</feature>
<dbReference type="PRINTS" id="PR00080">
    <property type="entry name" value="SDRFAMILY"/>
</dbReference>
<dbReference type="GO" id="GO:0016616">
    <property type="term" value="F:oxidoreductase activity, acting on the CH-OH group of donors, NAD or NADP as acceptor"/>
    <property type="evidence" value="ECO:0007669"/>
    <property type="project" value="UniProtKB-ARBA"/>
</dbReference>
<dbReference type="PANTHER" id="PTHR42901">
    <property type="entry name" value="ALCOHOL DEHYDROGENASE"/>
    <property type="match status" value="1"/>
</dbReference>
<dbReference type="FunFam" id="3.40.50.720:FF:000047">
    <property type="entry name" value="NADP-dependent L-serine/L-allo-threonine dehydrogenase"/>
    <property type="match status" value="1"/>
</dbReference>
<evidence type="ECO:0000259" key="4">
    <source>
        <dbReference type="SMART" id="SM00822"/>
    </source>
</evidence>
<evidence type="ECO:0000256" key="3">
    <source>
        <dbReference type="RuleBase" id="RU000363"/>
    </source>
</evidence>
<gene>
    <name evidence="5" type="ORF">WJX72_002916</name>
</gene>
<organism evidence="5 6">
    <name type="scientific">[Myrmecia] bisecta</name>
    <dbReference type="NCBI Taxonomy" id="41462"/>
    <lineage>
        <taxon>Eukaryota</taxon>
        <taxon>Viridiplantae</taxon>
        <taxon>Chlorophyta</taxon>
        <taxon>core chlorophytes</taxon>
        <taxon>Trebouxiophyceae</taxon>
        <taxon>Trebouxiales</taxon>
        <taxon>Trebouxiaceae</taxon>
        <taxon>Myrmecia</taxon>
    </lineage>
</organism>
<keyword evidence="6" id="KW-1185">Reference proteome</keyword>
<dbReference type="SUPFAM" id="SSF51735">
    <property type="entry name" value="NAD(P)-binding Rossmann-fold domains"/>
    <property type="match status" value="1"/>
</dbReference>
<dbReference type="SMART" id="SM00822">
    <property type="entry name" value="PKS_KR"/>
    <property type="match status" value="1"/>
</dbReference>
<dbReference type="Gene3D" id="3.40.50.720">
    <property type="entry name" value="NAD(P)-binding Rossmann-like Domain"/>
    <property type="match status" value="1"/>
</dbReference>
<evidence type="ECO:0000313" key="6">
    <source>
        <dbReference type="Proteomes" id="UP001489004"/>
    </source>
</evidence>
<evidence type="ECO:0000256" key="1">
    <source>
        <dbReference type="ARBA" id="ARBA00006484"/>
    </source>
</evidence>
<dbReference type="PRINTS" id="PR00081">
    <property type="entry name" value="GDHRDH"/>
</dbReference>
<dbReference type="Pfam" id="PF00106">
    <property type="entry name" value="adh_short"/>
    <property type="match status" value="1"/>
</dbReference>
<dbReference type="EMBL" id="JALJOR010000009">
    <property type="protein sequence ID" value="KAK9811380.1"/>
    <property type="molecule type" value="Genomic_DNA"/>
</dbReference>
<evidence type="ECO:0000313" key="5">
    <source>
        <dbReference type="EMBL" id="KAK9811380.1"/>
    </source>
</evidence>
<reference evidence="5 6" key="1">
    <citation type="journal article" date="2024" name="Nat. Commun.">
        <title>Phylogenomics reveals the evolutionary origins of lichenization in chlorophyte algae.</title>
        <authorList>
            <person name="Puginier C."/>
            <person name="Libourel C."/>
            <person name="Otte J."/>
            <person name="Skaloud P."/>
            <person name="Haon M."/>
            <person name="Grisel S."/>
            <person name="Petersen M."/>
            <person name="Berrin J.G."/>
            <person name="Delaux P.M."/>
            <person name="Dal Grande F."/>
            <person name="Keller J."/>
        </authorList>
    </citation>
    <scope>NUCLEOTIDE SEQUENCE [LARGE SCALE GENOMIC DNA]</scope>
    <source>
        <strain evidence="5 6">SAG 2043</strain>
    </source>
</reference>
<accession>A0AAW1PNJ0</accession>
<dbReference type="InterPro" id="IPR036291">
    <property type="entry name" value="NAD(P)-bd_dom_sf"/>
</dbReference>